<sequence>MTNDFFAPKLLAWYERYGRDLPWRHTTNPYHIWLSEIILQQTRVVQGMPYYYRFIETFPTITDLAHADEREVLRLWQGLGYYSRARNLHRTAKIVVEDYGGIFPTTYQELLKLKGIGPYTAAAIASFAFCEKVAVLDGNVYRVLSRIFGIETDITSHAAKAQFTQRANSLISAEHPDLFNHAIMDFGATQCVPVSPQCMFCTFNQVCEANLTGRQSQLPVKAKKAKVRDRFFHYIVLEDEQGRLAMRERTGKDVWTNMFDFLLIEDEQLLDWETLSQHASLQPLLPELVLLEESPVYTHVLSHQRIETRFWHLKVTRPLALPEPLHWYTPEAIDQLPKSVLVLKFIDQWVSKITD</sequence>
<dbReference type="Pfam" id="PF00633">
    <property type="entry name" value="HHH"/>
    <property type="match status" value="1"/>
</dbReference>
<keyword evidence="10 14" id="KW-0408">Iron</keyword>
<evidence type="ECO:0000256" key="3">
    <source>
        <dbReference type="ARBA" id="ARBA00008343"/>
    </source>
</evidence>
<evidence type="ECO:0000256" key="10">
    <source>
        <dbReference type="ARBA" id="ARBA00023004"/>
    </source>
</evidence>
<dbReference type="InterPro" id="IPR011257">
    <property type="entry name" value="DNA_glycosylase"/>
</dbReference>
<dbReference type="InterPro" id="IPR023170">
    <property type="entry name" value="HhH_base_excis_C"/>
</dbReference>
<dbReference type="GO" id="GO:0034039">
    <property type="term" value="F:8-oxo-7,8-dihydroguanine DNA N-glycosylase activity"/>
    <property type="evidence" value="ECO:0007669"/>
    <property type="project" value="TreeGrafter"/>
</dbReference>
<evidence type="ECO:0000256" key="11">
    <source>
        <dbReference type="ARBA" id="ARBA00023014"/>
    </source>
</evidence>
<dbReference type="Pfam" id="PF00730">
    <property type="entry name" value="HhH-GPD"/>
    <property type="match status" value="1"/>
</dbReference>
<evidence type="ECO:0000256" key="14">
    <source>
        <dbReference type="RuleBase" id="RU365096"/>
    </source>
</evidence>
<comment type="catalytic activity">
    <reaction evidence="1 14">
        <text>Hydrolyzes free adenine bases from 7,8-dihydro-8-oxoguanine:adenine mismatched double-stranded DNA, leaving an apurinic site.</text>
        <dbReference type="EC" id="3.2.2.31"/>
    </reaction>
</comment>
<evidence type="ECO:0000256" key="1">
    <source>
        <dbReference type="ARBA" id="ARBA00000843"/>
    </source>
</evidence>
<dbReference type="EMBL" id="PTRA01000003">
    <property type="protein sequence ID" value="PQA56159.1"/>
    <property type="molecule type" value="Genomic_DNA"/>
</dbReference>
<evidence type="ECO:0000256" key="4">
    <source>
        <dbReference type="ARBA" id="ARBA00012045"/>
    </source>
</evidence>
<reference evidence="17" key="1">
    <citation type="submission" date="2018-02" db="EMBL/GenBank/DDBJ databases">
        <title>Genome sequencing of Solimonas sp. HR-BB.</title>
        <authorList>
            <person name="Lee Y."/>
            <person name="Jeon C.O."/>
        </authorList>
    </citation>
    <scope>NUCLEOTIDE SEQUENCE [LARGE SCALE GENOMIC DNA]</scope>
    <source>
        <strain evidence="17">HR-U</strain>
    </source>
</reference>
<keyword evidence="6" id="KW-0004">4Fe-4S</keyword>
<keyword evidence="13 14" id="KW-0326">Glycosidase</keyword>
<dbReference type="RefSeq" id="WP_104714708.1">
    <property type="nucleotide sequence ID" value="NZ_PTRA01000003.1"/>
</dbReference>
<evidence type="ECO:0000256" key="8">
    <source>
        <dbReference type="ARBA" id="ARBA00022763"/>
    </source>
</evidence>
<dbReference type="NCBIfam" id="TIGR01084">
    <property type="entry name" value="mutY"/>
    <property type="match status" value="1"/>
</dbReference>
<evidence type="ECO:0000256" key="7">
    <source>
        <dbReference type="ARBA" id="ARBA00022723"/>
    </source>
</evidence>
<keyword evidence="12" id="KW-0234">DNA repair</keyword>
<keyword evidence="17" id="KW-1185">Reference proteome</keyword>
<dbReference type="CDD" id="cd00056">
    <property type="entry name" value="ENDO3c"/>
    <property type="match status" value="1"/>
</dbReference>
<dbReference type="CDD" id="cd03431">
    <property type="entry name" value="NUDIX_DNA_Glycosylase_C-MutY"/>
    <property type="match status" value="1"/>
</dbReference>
<gene>
    <name evidence="16" type="primary">mutY</name>
    <name evidence="16" type="ORF">C5O19_17545</name>
</gene>
<evidence type="ECO:0000256" key="9">
    <source>
        <dbReference type="ARBA" id="ARBA00022801"/>
    </source>
</evidence>
<comment type="function">
    <text evidence="2">Adenine glycosylase active on G-A mispairs. MutY also corrects error-prone DNA synthesis past GO lesions which are due to the oxidatively damaged form of guanine: 7,8-dihydro-8-oxoguanine (8-oxo-dGTP).</text>
</comment>
<comment type="caution">
    <text evidence="16">The sequence shown here is derived from an EMBL/GenBank/DDBJ whole genome shotgun (WGS) entry which is preliminary data.</text>
</comment>
<evidence type="ECO:0000259" key="15">
    <source>
        <dbReference type="SMART" id="SM00478"/>
    </source>
</evidence>
<keyword evidence="7" id="KW-0479">Metal-binding</keyword>
<organism evidence="16 17">
    <name type="scientific">Siphonobacter curvatus</name>
    <dbReference type="NCBI Taxonomy" id="2094562"/>
    <lineage>
        <taxon>Bacteria</taxon>
        <taxon>Pseudomonadati</taxon>
        <taxon>Bacteroidota</taxon>
        <taxon>Cytophagia</taxon>
        <taxon>Cytophagales</taxon>
        <taxon>Cytophagaceae</taxon>
        <taxon>Siphonobacter</taxon>
    </lineage>
</organism>
<dbReference type="InterPro" id="IPR029119">
    <property type="entry name" value="MutY_C"/>
</dbReference>
<dbReference type="OrthoDB" id="9802365at2"/>
<proteinExistence type="inferred from homology"/>
<comment type="cofactor">
    <cofactor evidence="14">
        <name>[4Fe-4S] cluster</name>
        <dbReference type="ChEBI" id="CHEBI:49883"/>
    </cofactor>
    <text evidence="14">Binds 1 [4Fe-4S] cluster.</text>
</comment>
<dbReference type="InterPro" id="IPR005760">
    <property type="entry name" value="A/G_AdeGlyc_MutY"/>
</dbReference>
<dbReference type="SUPFAM" id="SSF55811">
    <property type="entry name" value="Nudix"/>
    <property type="match status" value="1"/>
</dbReference>
<dbReference type="SUPFAM" id="SSF48150">
    <property type="entry name" value="DNA-glycosylase"/>
    <property type="match status" value="1"/>
</dbReference>
<dbReference type="FunFam" id="1.10.340.30:FF:000002">
    <property type="entry name" value="Adenine DNA glycosylase"/>
    <property type="match status" value="1"/>
</dbReference>
<dbReference type="Pfam" id="PF14815">
    <property type="entry name" value="NUDIX_4"/>
    <property type="match status" value="1"/>
</dbReference>
<dbReference type="GO" id="GO:0051539">
    <property type="term" value="F:4 iron, 4 sulfur cluster binding"/>
    <property type="evidence" value="ECO:0007669"/>
    <property type="project" value="UniProtKB-UniRule"/>
</dbReference>
<dbReference type="PANTHER" id="PTHR42944:SF1">
    <property type="entry name" value="ADENINE DNA GLYCOSYLASE"/>
    <property type="match status" value="1"/>
</dbReference>
<protein>
    <recommendedName>
        <fullName evidence="5 14">Adenine DNA glycosylase</fullName>
        <ecNumber evidence="4 14">3.2.2.31</ecNumber>
    </recommendedName>
</protein>
<dbReference type="Gene3D" id="3.90.79.10">
    <property type="entry name" value="Nucleoside Triphosphate Pyrophosphohydrolase"/>
    <property type="match status" value="1"/>
</dbReference>
<evidence type="ECO:0000313" key="17">
    <source>
        <dbReference type="Proteomes" id="UP000239590"/>
    </source>
</evidence>
<dbReference type="GO" id="GO:0006284">
    <property type="term" value="P:base-excision repair"/>
    <property type="evidence" value="ECO:0007669"/>
    <property type="project" value="UniProtKB-UniRule"/>
</dbReference>
<keyword evidence="9" id="KW-0378">Hydrolase</keyword>
<dbReference type="Gene3D" id="1.10.1670.10">
    <property type="entry name" value="Helix-hairpin-Helix base-excision DNA repair enzymes (C-terminal)"/>
    <property type="match status" value="1"/>
</dbReference>
<dbReference type="GO" id="GO:0035485">
    <property type="term" value="F:adenine/guanine mispair binding"/>
    <property type="evidence" value="ECO:0007669"/>
    <property type="project" value="TreeGrafter"/>
</dbReference>
<dbReference type="GO" id="GO:0032357">
    <property type="term" value="F:oxidized purine DNA binding"/>
    <property type="evidence" value="ECO:0007669"/>
    <property type="project" value="TreeGrafter"/>
</dbReference>
<dbReference type="AlphaFoldDB" id="A0A2S7IIM4"/>
<evidence type="ECO:0000256" key="5">
    <source>
        <dbReference type="ARBA" id="ARBA00022023"/>
    </source>
</evidence>
<dbReference type="PANTHER" id="PTHR42944">
    <property type="entry name" value="ADENINE DNA GLYCOSYLASE"/>
    <property type="match status" value="1"/>
</dbReference>
<feature type="domain" description="HhH-GPD" evidence="15">
    <location>
        <begin position="38"/>
        <end position="189"/>
    </location>
</feature>
<evidence type="ECO:0000313" key="16">
    <source>
        <dbReference type="EMBL" id="PQA56159.1"/>
    </source>
</evidence>
<dbReference type="SMART" id="SM00478">
    <property type="entry name" value="ENDO3c"/>
    <property type="match status" value="1"/>
</dbReference>
<evidence type="ECO:0000256" key="6">
    <source>
        <dbReference type="ARBA" id="ARBA00022485"/>
    </source>
</evidence>
<dbReference type="Gene3D" id="1.10.340.30">
    <property type="entry name" value="Hypothetical protein, domain 2"/>
    <property type="match status" value="1"/>
</dbReference>
<evidence type="ECO:0000256" key="12">
    <source>
        <dbReference type="ARBA" id="ARBA00023204"/>
    </source>
</evidence>
<keyword evidence="11" id="KW-0411">Iron-sulfur</keyword>
<dbReference type="GO" id="GO:0046872">
    <property type="term" value="F:metal ion binding"/>
    <property type="evidence" value="ECO:0007669"/>
    <property type="project" value="UniProtKB-UniRule"/>
</dbReference>
<dbReference type="GO" id="GO:0000701">
    <property type="term" value="F:purine-specific mismatch base pair DNA N-glycosylase activity"/>
    <property type="evidence" value="ECO:0007669"/>
    <property type="project" value="UniProtKB-EC"/>
</dbReference>
<dbReference type="InterPro" id="IPR015797">
    <property type="entry name" value="NUDIX_hydrolase-like_dom_sf"/>
</dbReference>
<dbReference type="Proteomes" id="UP000239590">
    <property type="component" value="Unassembled WGS sequence"/>
</dbReference>
<evidence type="ECO:0000256" key="13">
    <source>
        <dbReference type="ARBA" id="ARBA00023295"/>
    </source>
</evidence>
<dbReference type="EC" id="3.2.2.31" evidence="4 14"/>
<dbReference type="InterPro" id="IPR044298">
    <property type="entry name" value="MIG/MutY"/>
</dbReference>
<name>A0A2S7IIM4_9BACT</name>
<accession>A0A2S7IIM4</accession>
<dbReference type="InterPro" id="IPR003265">
    <property type="entry name" value="HhH-GPD_domain"/>
</dbReference>
<dbReference type="GO" id="GO:0006298">
    <property type="term" value="P:mismatch repair"/>
    <property type="evidence" value="ECO:0007669"/>
    <property type="project" value="TreeGrafter"/>
</dbReference>
<keyword evidence="8 14" id="KW-0227">DNA damage</keyword>
<comment type="similarity">
    <text evidence="3 14">Belongs to the Nth/MutY family.</text>
</comment>
<dbReference type="InterPro" id="IPR000445">
    <property type="entry name" value="HhH_motif"/>
</dbReference>
<evidence type="ECO:0000256" key="2">
    <source>
        <dbReference type="ARBA" id="ARBA00002933"/>
    </source>
</evidence>